<dbReference type="Pfam" id="PF01826">
    <property type="entry name" value="TIL"/>
    <property type="match status" value="1"/>
</dbReference>
<evidence type="ECO:0000313" key="4">
    <source>
        <dbReference type="EMBL" id="TKR89853.1"/>
    </source>
</evidence>
<sequence>MNAFFCLLFLACLASALCTPKKCKENEVFQECGACDATCENQEPNCPPVCLSPKCNCKPNHVRDNFDRCILADDCPLNDDICARTDCSTGLICVADPVKCKKPPCPKKARCVVPKAL</sequence>
<dbReference type="CDD" id="cd19941">
    <property type="entry name" value="TIL"/>
    <property type="match status" value="1"/>
</dbReference>
<keyword evidence="5" id="KW-1185">Reference proteome</keyword>
<dbReference type="Gene3D" id="2.10.25.10">
    <property type="entry name" value="Laminin"/>
    <property type="match status" value="1"/>
</dbReference>
<gene>
    <name evidence="4" type="ORF">L596_013894</name>
</gene>
<reference evidence="4 5" key="1">
    <citation type="journal article" date="2015" name="Genome Biol.">
        <title>Comparative genomics of Steinernema reveals deeply conserved gene regulatory networks.</title>
        <authorList>
            <person name="Dillman A.R."/>
            <person name="Macchietto M."/>
            <person name="Porter C.F."/>
            <person name="Rogers A."/>
            <person name="Williams B."/>
            <person name="Antoshechkin I."/>
            <person name="Lee M.M."/>
            <person name="Goodwin Z."/>
            <person name="Lu X."/>
            <person name="Lewis E.E."/>
            <person name="Goodrich-Blair H."/>
            <person name="Stock S.P."/>
            <person name="Adams B.J."/>
            <person name="Sternberg P.W."/>
            <person name="Mortazavi A."/>
        </authorList>
    </citation>
    <scope>NUCLEOTIDE SEQUENCE [LARGE SCALE GENOMIC DNA]</scope>
    <source>
        <strain evidence="4 5">ALL</strain>
    </source>
</reference>
<keyword evidence="2" id="KW-0732">Signal</keyword>
<evidence type="ECO:0000313" key="5">
    <source>
        <dbReference type="Proteomes" id="UP000298663"/>
    </source>
</evidence>
<dbReference type="OrthoDB" id="5912264at2759"/>
<dbReference type="InterPro" id="IPR036084">
    <property type="entry name" value="Ser_inhib-like_sf"/>
</dbReference>
<dbReference type="Proteomes" id="UP000298663">
    <property type="component" value="Unassembled WGS sequence"/>
</dbReference>
<protein>
    <recommendedName>
        <fullName evidence="3">TIL domain-containing protein</fullName>
    </recommendedName>
</protein>
<organism evidence="4 5">
    <name type="scientific">Steinernema carpocapsae</name>
    <name type="common">Entomopathogenic nematode</name>
    <dbReference type="NCBI Taxonomy" id="34508"/>
    <lineage>
        <taxon>Eukaryota</taxon>
        <taxon>Metazoa</taxon>
        <taxon>Ecdysozoa</taxon>
        <taxon>Nematoda</taxon>
        <taxon>Chromadorea</taxon>
        <taxon>Rhabditida</taxon>
        <taxon>Tylenchina</taxon>
        <taxon>Panagrolaimomorpha</taxon>
        <taxon>Strongyloidoidea</taxon>
        <taxon>Steinernematidae</taxon>
        <taxon>Steinernema</taxon>
    </lineage>
</organism>
<feature type="chain" id="PRO_5020726393" description="TIL domain-containing protein" evidence="2">
    <location>
        <begin position="19"/>
        <end position="117"/>
    </location>
</feature>
<dbReference type="SUPFAM" id="SSF57567">
    <property type="entry name" value="Serine protease inhibitors"/>
    <property type="match status" value="1"/>
</dbReference>
<feature type="domain" description="TIL" evidence="3">
    <location>
        <begin position="23"/>
        <end position="75"/>
    </location>
</feature>
<dbReference type="GO" id="GO:0004867">
    <property type="term" value="F:serine-type endopeptidase inhibitor activity"/>
    <property type="evidence" value="ECO:0007669"/>
    <property type="project" value="UniProtKB-KW"/>
</dbReference>
<feature type="signal peptide" evidence="2">
    <location>
        <begin position="1"/>
        <end position="18"/>
    </location>
</feature>
<comment type="caution">
    <text evidence="4">The sequence shown here is derived from an EMBL/GenBank/DDBJ whole genome shotgun (WGS) entry which is preliminary data.</text>
</comment>
<dbReference type="EMBL" id="AZBU02000003">
    <property type="protein sequence ID" value="TKR89853.1"/>
    <property type="molecule type" value="Genomic_DNA"/>
</dbReference>
<dbReference type="AlphaFoldDB" id="A0A4U5P2V7"/>
<keyword evidence="1" id="KW-0646">Protease inhibitor</keyword>
<name>A0A4U5P2V7_STECR</name>
<dbReference type="InterPro" id="IPR002919">
    <property type="entry name" value="TIL_dom"/>
</dbReference>
<reference evidence="4 5" key="2">
    <citation type="journal article" date="2019" name="G3 (Bethesda)">
        <title>Hybrid Assembly of the Genome of the Entomopathogenic Nematode Steinernema carpocapsae Identifies the X-Chromosome.</title>
        <authorList>
            <person name="Serra L."/>
            <person name="Macchietto M."/>
            <person name="Macias-Munoz A."/>
            <person name="McGill C.J."/>
            <person name="Rodriguez I.M."/>
            <person name="Rodriguez B."/>
            <person name="Murad R."/>
            <person name="Mortazavi A."/>
        </authorList>
    </citation>
    <scope>NUCLEOTIDE SEQUENCE [LARGE SCALE GENOMIC DNA]</scope>
    <source>
        <strain evidence="4 5">ALL</strain>
    </source>
</reference>
<keyword evidence="1" id="KW-0722">Serine protease inhibitor</keyword>
<evidence type="ECO:0000256" key="1">
    <source>
        <dbReference type="ARBA" id="ARBA00022900"/>
    </source>
</evidence>
<accession>A0A4U5P2V7</accession>
<evidence type="ECO:0000256" key="2">
    <source>
        <dbReference type="SAM" id="SignalP"/>
    </source>
</evidence>
<proteinExistence type="predicted"/>
<evidence type="ECO:0000259" key="3">
    <source>
        <dbReference type="Pfam" id="PF01826"/>
    </source>
</evidence>